<accession>A0A378KT10</accession>
<reference evidence="1 3" key="1">
    <citation type="submission" date="2015-11" db="EMBL/GenBank/DDBJ databases">
        <title>Genomic analysis of 38 Legionella species identifies large and diverse effector repertoires.</title>
        <authorList>
            <person name="Burstein D."/>
            <person name="Amaro F."/>
            <person name="Zusman T."/>
            <person name="Lifshitz Z."/>
            <person name="Cohen O."/>
            <person name="Gilbert J.A."/>
            <person name="Pupko T."/>
            <person name="Shuman H.A."/>
            <person name="Segal G."/>
        </authorList>
    </citation>
    <scope>NUCLEOTIDE SEQUENCE [LARGE SCALE GENOMIC DNA]</scope>
    <source>
        <strain evidence="1 3">ATCC 49507</strain>
    </source>
</reference>
<dbReference type="STRING" id="45072.Lqua_0072"/>
<keyword evidence="3" id="KW-1185">Reference proteome</keyword>
<name>A0A378KT10_9GAMM</name>
<sequence length="182" mass="19891">MSASKDYMNTLFGKSASLLSPELTIENGKTVVAIYLKKSIKSSNPSALISPDQVVVALEKNSDAGQTTFSYYNSKGYSSRGFGEIAGIDQIHDTEKAKMVVFEFLSQEQSDKKVVFQVPTASVLELMDKVVELFNQSGNQPKHVDGEPMLEEIKGLFIKAGHDVKAESKKQPALSLSFCSVM</sequence>
<dbReference type="EMBL" id="LNYR01000001">
    <property type="protein sequence ID" value="KTD55355.1"/>
    <property type="molecule type" value="Genomic_DNA"/>
</dbReference>
<dbReference type="Proteomes" id="UP000254230">
    <property type="component" value="Unassembled WGS sequence"/>
</dbReference>
<reference evidence="2 4" key="2">
    <citation type="submission" date="2018-06" db="EMBL/GenBank/DDBJ databases">
        <authorList>
            <consortium name="Pathogen Informatics"/>
            <person name="Doyle S."/>
        </authorList>
    </citation>
    <scope>NUCLEOTIDE SEQUENCE [LARGE SCALE GENOMIC DNA]</scope>
    <source>
        <strain evidence="2 4">NCTC12376</strain>
    </source>
</reference>
<dbReference type="AlphaFoldDB" id="A0A378KT10"/>
<evidence type="ECO:0000313" key="2">
    <source>
        <dbReference type="EMBL" id="STY16528.1"/>
    </source>
</evidence>
<evidence type="ECO:0000313" key="1">
    <source>
        <dbReference type="EMBL" id="KTD55355.1"/>
    </source>
</evidence>
<gene>
    <name evidence="1" type="ORF">Lqua_0072</name>
    <name evidence="2" type="ORF">NCTC12376_00319</name>
</gene>
<protein>
    <submittedName>
        <fullName evidence="2">Uncharacterized protein</fullName>
    </submittedName>
</protein>
<dbReference type="Proteomes" id="UP000054639">
    <property type="component" value="Unassembled WGS sequence"/>
</dbReference>
<dbReference type="RefSeq" id="WP_058472336.1">
    <property type="nucleotide sequence ID" value="NZ_CAAAIL010000006.1"/>
</dbReference>
<evidence type="ECO:0000313" key="4">
    <source>
        <dbReference type="Proteomes" id="UP000254230"/>
    </source>
</evidence>
<dbReference type="EMBL" id="UGOW01000001">
    <property type="protein sequence ID" value="STY16528.1"/>
    <property type="molecule type" value="Genomic_DNA"/>
</dbReference>
<proteinExistence type="predicted"/>
<organism evidence="2 4">
    <name type="scientific">Legionella quateirensis</name>
    <dbReference type="NCBI Taxonomy" id="45072"/>
    <lineage>
        <taxon>Bacteria</taxon>
        <taxon>Pseudomonadati</taxon>
        <taxon>Pseudomonadota</taxon>
        <taxon>Gammaproteobacteria</taxon>
        <taxon>Legionellales</taxon>
        <taxon>Legionellaceae</taxon>
        <taxon>Legionella</taxon>
    </lineage>
</organism>
<evidence type="ECO:0000313" key="3">
    <source>
        <dbReference type="Proteomes" id="UP000054639"/>
    </source>
</evidence>